<feature type="compositionally biased region" description="Polar residues" evidence="2">
    <location>
        <begin position="1388"/>
        <end position="1397"/>
    </location>
</feature>
<keyword evidence="4" id="KW-1185">Reference proteome</keyword>
<dbReference type="InterPro" id="IPR019309">
    <property type="entry name" value="WASHC3"/>
</dbReference>
<dbReference type="GO" id="GO:0071203">
    <property type="term" value="C:WASH complex"/>
    <property type="evidence" value="ECO:0000318"/>
    <property type="project" value="GO_Central"/>
</dbReference>
<dbReference type="KEGG" id="tps:THAPSDRAFT_bd1092"/>
<feature type="region of interest" description="Disordered" evidence="2">
    <location>
        <begin position="507"/>
        <end position="605"/>
    </location>
</feature>
<dbReference type="GeneID" id="7453249"/>
<feature type="compositionally biased region" description="Polar residues" evidence="2">
    <location>
        <begin position="153"/>
        <end position="163"/>
    </location>
</feature>
<dbReference type="PANTHER" id="PTHR13015:SF0">
    <property type="entry name" value="WASH COMPLEX SUBUNIT 3"/>
    <property type="match status" value="1"/>
</dbReference>
<accession>B8LEY1</accession>
<feature type="region of interest" description="Disordered" evidence="2">
    <location>
        <begin position="750"/>
        <end position="790"/>
    </location>
</feature>
<dbReference type="STRING" id="35128.B8LEY1"/>
<proteinExistence type="inferred from homology"/>
<evidence type="ECO:0000256" key="1">
    <source>
        <dbReference type="ARBA" id="ARBA00006290"/>
    </source>
</evidence>
<feature type="compositionally biased region" description="Low complexity" evidence="2">
    <location>
        <begin position="512"/>
        <end position="533"/>
    </location>
</feature>
<evidence type="ECO:0000256" key="2">
    <source>
        <dbReference type="SAM" id="MobiDB-lite"/>
    </source>
</evidence>
<feature type="region of interest" description="Disordered" evidence="2">
    <location>
        <begin position="329"/>
        <end position="395"/>
    </location>
</feature>
<feature type="compositionally biased region" description="Low complexity" evidence="2">
    <location>
        <begin position="27"/>
        <end position="46"/>
    </location>
</feature>
<reference evidence="3 4" key="2">
    <citation type="journal article" date="2008" name="Nature">
        <title>The Phaeodactylum genome reveals the evolutionary history of diatom genomes.</title>
        <authorList>
            <person name="Bowler C."/>
            <person name="Allen A.E."/>
            <person name="Badger J.H."/>
            <person name="Grimwood J."/>
            <person name="Jabbari K."/>
            <person name="Kuo A."/>
            <person name="Maheswari U."/>
            <person name="Martens C."/>
            <person name="Maumus F."/>
            <person name="Otillar R.P."/>
            <person name="Rayko E."/>
            <person name="Salamov A."/>
            <person name="Vandepoele K."/>
            <person name="Beszteri B."/>
            <person name="Gruber A."/>
            <person name="Heijde M."/>
            <person name="Katinka M."/>
            <person name="Mock T."/>
            <person name="Valentin K."/>
            <person name="Verret F."/>
            <person name="Berges J.A."/>
            <person name="Brownlee C."/>
            <person name="Cadoret J.P."/>
            <person name="Chiovitti A."/>
            <person name="Choi C.J."/>
            <person name="Coesel S."/>
            <person name="De Martino A."/>
            <person name="Detter J.C."/>
            <person name="Durkin C."/>
            <person name="Falciatore A."/>
            <person name="Fournet J."/>
            <person name="Haruta M."/>
            <person name="Huysman M.J."/>
            <person name="Jenkins B.D."/>
            <person name="Jiroutova K."/>
            <person name="Jorgensen R.E."/>
            <person name="Joubert Y."/>
            <person name="Kaplan A."/>
            <person name="Kroger N."/>
            <person name="Kroth P.G."/>
            <person name="La Roche J."/>
            <person name="Lindquist E."/>
            <person name="Lommer M."/>
            <person name="Martin-Jezequel V."/>
            <person name="Lopez P.J."/>
            <person name="Lucas S."/>
            <person name="Mangogna M."/>
            <person name="McGinnis K."/>
            <person name="Medlin L.K."/>
            <person name="Montsant A."/>
            <person name="Oudot-Le Secq M.P."/>
            <person name="Napoli C."/>
            <person name="Obornik M."/>
            <person name="Parker M.S."/>
            <person name="Petit J.L."/>
            <person name="Porcel B.M."/>
            <person name="Poulsen N."/>
            <person name="Robison M."/>
            <person name="Rychlewski L."/>
            <person name="Rynearson T.A."/>
            <person name="Schmutz J."/>
            <person name="Shapiro H."/>
            <person name="Siaut M."/>
            <person name="Stanley M."/>
            <person name="Sussman M.R."/>
            <person name="Taylor A.R."/>
            <person name="Vardi A."/>
            <person name="von Dassow P."/>
            <person name="Vyverman W."/>
            <person name="Willis A."/>
            <person name="Wyrwicz L.S."/>
            <person name="Rokhsar D.S."/>
            <person name="Weissenbach J."/>
            <person name="Armbrust E.V."/>
            <person name="Green B.R."/>
            <person name="Van de Peer Y."/>
            <person name="Grigoriev I.V."/>
        </authorList>
    </citation>
    <scope>NUCLEOTIDE SEQUENCE [LARGE SCALE GENOMIC DNA]</scope>
    <source>
        <strain evidence="3 4">CCMP1335</strain>
    </source>
</reference>
<sequence length="1469" mass="157240">MASQQLTDRQLKLRNYHARKVAERRSAVQTTAPAATASSKAPQPTTMIADAALQPSSASASTANQTVKQRSLVDEQQHHSNIPPARQQRSLLAAEQQQHLIQLNSRQRSILTEKSTSVDAATDTTITEQAEMKRMSSSRSSSPAKRLYHHTSNKNGYGSNRTIGGNNGSTSASSGGYGYGSKGSYGSTSSSSSGSSRGSSKQSLPAVSATQKAAFMAGFRENDATIATTNRNDGGGGRADGPTICPERRDTVQGRTATTTAATATKTNNNTTLSTGGTSSATMTGYANSTIGTPSLDNRDKMKRMFAARRRKAQIEMIAAVENAAIGDKDSVRGENGGSSVDNAHRSGGRDADKDNYAPSTRESMASTTHTIQSKSSRSVGSTSGGSIPGSVGSKSAYSTVSQATQRTSASASSASYASRRALEMYLGTTTNSSVGTASVASLGTASVASVDRSGSLDSLDNVSAASKGVVGKLPPVKEESSHSLLGGSSRTVVTTNVSPNAKKVFREVGETSTSTANASTNGILRTSSSSLSKESRDGEGGGYGDDDNGGSISGKSVRFLSPLAKSVSNPQCSPPRSRVSRLQSDGSRTVAMEAEQSPMKQMEVPKAGEEDMEFALFVAGLKREVAGDHTELWSGFQSLMGRPIDDQVPLYKFNIKDSTTTTTSDGKKKKIRMDPQTQKSLTIIHKHLTVNGSVKSGFMTTSSQLVNDKQTKKDRAAAGVRPLKEEIVMKEEVAVAKVENDEKKKTITPAPVSSFKASSSTMSKSALQLTQGTDEALERGTEYTASGKDESKRSSWISSYKKKKSLYLSAYSSSHPNKAVLKDSISPSSNLSSKKSGSSGKSSTKYLSSSRRSRDSNGSSGSSKSKMPAWLEALKTKQRSLRMKQMASSRSSTHNGDDDDDGEIVIQLSPRKRPKIATLPPPTTPEVAPWAHVQLRSTPKREAFFAEDSNKPEQESSDNVGTHTTQDGSLPNLFSVGDIINLDSLPPNAFPSQEESAVFPLKGNKEAKSGGDHEKIVIVGKSAVVTASYILGMAKKYTVTWWCHRSDVRSLTLNVEATGANLALTNGRPLVPLKFDSSDVCLDFAQTFCRGPSQKSDDDEEEETEKSSQNQQETYSSVSLTQDEESLLDKYRQYSHSERMKLKLTCLSPRGLPEEVEVALSPVSKSPKPNAVDPAVVSRFQEMLKMGIPPNAVRDKMKTEGIDAATISAILYESPVSAASAEDKSAGLSVEEEIVASKYRKMLKMGIPPDAVRHKMTTDGVQSNIVDAVLNEDEPKESTGSKPPNALSEEEEAIATKYRKMLKMRVPHEAVRHKMTTEGVDVKIIEAVLAPSPEADAVDQLSGEEEVIASKYRRMLKMAVPLEAVKHKMTQDSVDLKIVSSVVNEASDESSATPMPTKNAKPEGPVLSDEEERVASKYRNMLKVCIPKDAVRHKMKQEGVSDNVVEAVLGKEKESNNCLPLDDFQLGS</sequence>
<name>B8LEY1_THAPS</name>
<dbReference type="InParanoid" id="B8LEY1"/>
<feature type="compositionally biased region" description="Polar residues" evidence="2">
    <location>
        <begin position="114"/>
        <end position="128"/>
    </location>
</feature>
<feature type="compositionally biased region" description="Polar residues" evidence="2">
    <location>
        <begin position="958"/>
        <end position="970"/>
    </location>
</feature>
<evidence type="ECO:0000313" key="4">
    <source>
        <dbReference type="Proteomes" id="UP000001449"/>
    </source>
</evidence>
<feature type="region of interest" description="Disordered" evidence="2">
    <location>
        <begin position="1388"/>
        <end position="1410"/>
    </location>
</feature>
<feature type="compositionally biased region" description="Basic and acidic residues" evidence="2">
    <location>
        <begin position="343"/>
        <end position="356"/>
    </location>
</feature>
<feature type="compositionally biased region" description="Low complexity" evidence="2">
    <location>
        <begin position="184"/>
        <end position="203"/>
    </location>
</feature>
<dbReference type="RefSeq" id="XP_002297587.1">
    <property type="nucleotide sequence ID" value="XM_002297551.1"/>
</dbReference>
<feature type="compositionally biased region" description="Basic and acidic residues" evidence="2">
    <location>
        <begin position="777"/>
        <end position="790"/>
    </location>
</feature>
<feature type="region of interest" description="Disordered" evidence="2">
    <location>
        <begin position="819"/>
        <end position="928"/>
    </location>
</feature>
<feature type="compositionally biased region" description="Polar residues" evidence="2">
    <location>
        <begin position="358"/>
        <end position="373"/>
    </location>
</feature>
<dbReference type="GO" id="GO:0006887">
    <property type="term" value="P:exocytosis"/>
    <property type="evidence" value="ECO:0000318"/>
    <property type="project" value="GO_Central"/>
</dbReference>
<feature type="region of interest" description="Disordered" evidence="2">
    <location>
        <begin position="17"/>
        <end position="94"/>
    </location>
</feature>
<dbReference type="PaxDb" id="35128-Thapsdraft1092"/>
<dbReference type="Pfam" id="PF10152">
    <property type="entry name" value="CCDC53"/>
    <property type="match status" value="3"/>
</dbReference>
<feature type="compositionally biased region" description="Low complexity" evidence="2">
    <location>
        <begin position="754"/>
        <end position="767"/>
    </location>
</feature>
<feature type="compositionally biased region" description="Basic and acidic residues" evidence="2">
    <location>
        <begin position="946"/>
        <end position="955"/>
    </location>
</feature>
<dbReference type="eggNOG" id="KOG1922">
    <property type="taxonomic scope" value="Eukaryota"/>
</dbReference>
<dbReference type="OMA" id="DHTELWS"/>
<feature type="region of interest" description="Disordered" evidence="2">
    <location>
        <begin position="1092"/>
        <end position="1124"/>
    </location>
</feature>
<comment type="similarity">
    <text evidence="1">Belongs to the CCDC53 family.</text>
</comment>
<protein>
    <submittedName>
        <fullName evidence="3">Uncharacterized protein</fullName>
    </submittedName>
</protein>
<evidence type="ECO:0000313" key="3">
    <source>
        <dbReference type="EMBL" id="EED86109.1"/>
    </source>
</evidence>
<feature type="region of interest" description="Disordered" evidence="2">
    <location>
        <begin position="114"/>
        <end position="169"/>
    </location>
</feature>
<feature type="compositionally biased region" description="Low complexity" evidence="2">
    <location>
        <begin position="823"/>
        <end position="867"/>
    </location>
</feature>
<feature type="region of interest" description="Disordered" evidence="2">
    <location>
        <begin position="181"/>
        <end position="207"/>
    </location>
</feature>
<reference evidence="3 4" key="1">
    <citation type="journal article" date="2004" name="Science">
        <title>The genome of the diatom Thalassiosira pseudonana: ecology, evolution, and metabolism.</title>
        <authorList>
            <person name="Armbrust E.V."/>
            <person name="Berges J.A."/>
            <person name="Bowler C."/>
            <person name="Green B.R."/>
            <person name="Martinez D."/>
            <person name="Putnam N.H."/>
            <person name="Zhou S."/>
            <person name="Allen A.E."/>
            <person name="Apt K.E."/>
            <person name="Bechner M."/>
            <person name="Brzezinski M.A."/>
            <person name="Chaal B.K."/>
            <person name="Chiovitti A."/>
            <person name="Davis A.K."/>
            <person name="Demarest M.S."/>
            <person name="Detter J.C."/>
            <person name="Glavina T."/>
            <person name="Goodstein D."/>
            <person name="Hadi M.Z."/>
            <person name="Hellsten U."/>
            <person name="Hildebrand M."/>
            <person name="Jenkins B.D."/>
            <person name="Jurka J."/>
            <person name="Kapitonov V.V."/>
            <person name="Kroger N."/>
            <person name="Lau W.W."/>
            <person name="Lane T.W."/>
            <person name="Larimer F.W."/>
            <person name="Lippmeier J.C."/>
            <person name="Lucas S."/>
            <person name="Medina M."/>
            <person name="Montsant A."/>
            <person name="Obornik M."/>
            <person name="Parker M.S."/>
            <person name="Palenik B."/>
            <person name="Pazour G.J."/>
            <person name="Richardson P.M."/>
            <person name="Rynearson T.A."/>
            <person name="Saito M.A."/>
            <person name="Schwartz D.C."/>
            <person name="Thamatrakoln K."/>
            <person name="Valentin K."/>
            <person name="Vardi A."/>
            <person name="Wilkerson F.P."/>
            <person name="Rokhsar D.S."/>
        </authorList>
    </citation>
    <scope>NUCLEOTIDE SEQUENCE [LARGE SCALE GENOMIC DNA]</scope>
    <source>
        <strain evidence="3 4">CCMP1335</strain>
    </source>
</reference>
<dbReference type="HOGENOM" id="CLU_250329_0_0_1"/>
<feature type="region of interest" description="Disordered" evidence="2">
    <location>
        <begin position="946"/>
        <end position="970"/>
    </location>
</feature>
<dbReference type="Proteomes" id="UP000001449">
    <property type="component" value="Unassembled WGS sequence"/>
</dbReference>
<gene>
    <name evidence="3" type="ORF">THAPSDRAFT_bd1092</name>
</gene>
<dbReference type="PANTHER" id="PTHR13015">
    <property type="entry name" value="PROTEIN AD-016-RELATED"/>
    <property type="match status" value="1"/>
</dbReference>
<organism evidence="3 4">
    <name type="scientific">Thalassiosira pseudonana</name>
    <name type="common">Marine diatom</name>
    <name type="synonym">Cyclotella nana</name>
    <dbReference type="NCBI Taxonomy" id="35128"/>
    <lineage>
        <taxon>Eukaryota</taxon>
        <taxon>Sar</taxon>
        <taxon>Stramenopiles</taxon>
        <taxon>Ochrophyta</taxon>
        <taxon>Bacillariophyta</taxon>
        <taxon>Coscinodiscophyceae</taxon>
        <taxon>Thalassiosirophycidae</taxon>
        <taxon>Thalassiosirales</taxon>
        <taxon>Thalassiosiraceae</taxon>
        <taxon>Thalassiosira</taxon>
    </lineage>
</organism>
<dbReference type="EMBL" id="DS999454">
    <property type="protein sequence ID" value="EED86109.1"/>
    <property type="molecule type" value="Genomic_DNA"/>
</dbReference>
<dbReference type="GO" id="GO:0030041">
    <property type="term" value="P:actin filament polymerization"/>
    <property type="evidence" value="ECO:0000318"/>
    <property type="project" value="GO_Central"/>
</dbReference>
<feature type="compositionally biased region" description="Polar residues" evidence="2">
    <location>
        <begin position="54"/>
        <end position="69"/>
    </location>
</feature>
<feature type="region of interest" description="Disordered" evidence="2">
    <location>
        <begin position="1272"/>
        <end position="1291"/>
    </location>
</feature>